<dbReference type="InterPro" id="IPR007627">
    <property type="entry name" value="RNA_pol_sigma70_r2"/>
</dbReference>
<comment type="caution">
    <text evidence="9">The sequence shown here is derived from an EMBL/GenBank/DDBJ whole genome shotgun (WGS) entry which is preliminary data.</text>
</comment>
<evidence type="ECO:0000259" key="8">
    <source>
        <dbReference type="Pfam" id="PF08281"/>
    </source>
</evidence>
<proteinExistence type="inferred from homology"/>
<dbReference type="Gene3D" id="1.10.1740.10">
    <property type="match status" value="1"/>
</dbReference>
<name>A0A927CEI0_9BACL</name>
<organism evidence="9 10">
    <name type="scientific">Paenibacillus oceani</name>
    <dbReference type="NCBI Taxonomy" id="2772510"/>
    <lineage>
        <taxon>Bacteria</taxon>
        <taxon>Bacillati</taxon>
        <taxon>Bacillota</taxon>
        <taxon>Bacilli</taxon>
        <taxon>Bacillales</taxon>
        <taxon>Paenibacillaceae</taxon>
        <taxon>Paenibacillus</taxon>
    </lineage>
</organism>
<dbReference type="PANTHER" id="PTHR43133:SF51">
    <property type="entry name" value="RNA POLYMERASE SIGMA FACTOR"/>
    <property type="match status" value="1"/>
</dbReference>
<keyword evidence="2 6" id="KW-0805">Transcription regulation</keyword>
<dbReference type="EMBL" id="JACXJA010000050">
    <property type="protein sequence ID" value="MBD2866004.1"/>
    <property type="molecule type" value="Genomic_DNA"/>
</dbReference>
<dbReference type="InterPro" id="IPR013249">
    <property type="entry name" value="RNA_pol_sigma70_r4_t2"/>
</dbReference>
<sequence>MPSKISLLLTCNYGALTAEAQKEVYMEFYKLMYGAILFMVKEHAGTEDVIQEAFLKVIKHVPDFDEEDRLKAWIRVVVKNCTFNYLRKHKKVRNEVDVESVFIHDSISYATVAGTIEQEVELKAMTEAVDKCLQELKPEYRVLIELRWKQSMSYKEIADVLATNEQTVKYKLHRARELIKKRFSKDWGV</sequence>
<evidence type="ECO:0000256" key="6">
    <source>
        <dbReference type="RuleBase" id="RU000716"/>
    </source>
</evidence>
<dbReference type="RefSeq" id="WP_190931622.1">
    <property type="nucleotide sequence ID" value="NZ_JACXJA010000050.1"/>
</dbReference>
<dbReference type="GO" id="GO:0006950">
    <property type="term" value="P:response to stress"/>
    <property type="evidence" value="ECO:0007669"/>
    <property type="project" value="UniProtKB-ARBA"/>
</dbReference>
<dbReference type="InterPro" id="IPR039425">
    <property type="entry name" value="RNA_pol_sigma-70-like"/>
</dbReference>
<feature type="domain" description="RNA polymerase sigma-70 region 2" evidence="7">
    <location>
        <begin position="25"/>
        <end position="91"/>
    </location>
</feature>
<dbReference type="SUPFAM" id="SSF88659">
    <property type="entry name" value="Sigma3 and sigma4 domains of RNA polymerase sigma factors"/>
    <property type="match status" value="1"/>
</dbReference>
<reference evidence="9" key="1">
    <citation type="submission" date="2020-09" db="EMBL/GenBank/DDBJ databases">
        <title>A novel bacterium of genus Paenibacillus, isolated from South China Sea.</title>
        <authorList>
            <person name="Huang H."/>
            <person name="Mo K."/>
            <person name="Hu Y."/>
        </authorList>
    </citation>
    <scope>NUCLEOTIDE SEQUENCE</scope>
    <source>
        <strain evidence="9">IB182363</strain>
    </source>
</reference>
<protein>
    <recommendedName>
        <fullName evidence="6">RNA polymerase sigma factor</fullName>
    </recommendedName>
</protein>
<comment type="similarity">
    <text evidence="1 6">Belongs to the sigma-70 factor family. ECF subfamily.</text>
</comment>
<dbReference type="Pfam" id="PF08281">
    <property type="entry name" value="Sigma70_r4_2"/>
    <property type="match status" value="1"/>
</dbReference>
<dbReference type="GO" id="GO:0016987">
    <property type="term" value="F:sigma factor activity"/>
    <property type="evidence" value="ECO:0007669"/>
    <property type="project" value="UniProtKB-KW"/>
</dbReference>
<dbReference type="InterPro" id="IPR036388">
    <property type="entry name" value="WH-like_DNA-bd_sf"/>
</dbReference>
<dbReference type="GO" id="GO:0006352">
    <property type="term" value="P:DNA-templated transcription initiation"/>
    <property type="evidence" value="ECO:0007669"/>
    <property type="project" value="InterPro"/>
</dbReference>
<accession>A0A927CEI0</accession>
<gene>
    <name evidence="9" type="ORF">IDH45_28865</name>
</gene>
<keyword evidence="10" id="KW-1185">Reference proteome</keyword>
<dbReference type="PANTHER" id="PTHR43133">
    <property type="entry name" value="RNA POLYMERASE ECF-TYPE SIGMA FACTO"/>
    <property type="match status" value="1"/>
</dbReference>
<dbReference type="Gene3D" id="1.10.10.10">
    <property type="entry name" value="Winged helix-like DNA-binding domain superfamily/Winged helix DNA-binding domain"/>
    <property type="match status" value="1"/>
</dbReference>
<dbReference type="CDD" id="cd06171">
    <property type="entry name" value="Sigma70_r4"/>
    <property type="match status" value="1"/>
</dbReference>
<dbReference type="PROSITE" id="PS01063">
    <property type="entry name" value="SIGMA70_ECF"/>
    <property type="match status" value="1"/>
</dbReference>
<dbReference type="SUPFAM" id="SSF88946">
    <property type="entry name" value="Sigma2 domain of RNA polymerase sigma factors"/>
    <property type="match status" value="1"/>
</dbReference>
<evidence type="ECO:0000259" key="7">
    <source>
        <dbReference type="Pfam" id="PF04542"/>
    </source>
</evidence>
<dbReference type="NCBIfam" id="TIGR02937">
    <property type="entry name" value="sigma70-ECF"/>
    <property type="match status" value="1"/>
</dbReference>
<feature type="domain" description="RNA polymerase sigma factor 70 region 4 type 2" evidence="8">
    <location>
        <begin position="127"/>
        <end position="177"/>
    </location>
</feature>
<evidence type="ECO:0000313" key="10">
    <source>
        <dbReference type="Proteomes" id="UP000639396"/>
    </source>
</evidence>
<evidence type="ECO:0000256" key="4">
    <source>
        <dbReference type="ARBA" id="ARBA00023125"/>
    </source>
</evidence>
<dbReference type="InterPro" id="IPR013325">
    <property type="entry name" value="RNA_pol_sigma_r2"/>
</dbReference>
<evidence type="ECO:0000313" key="9">
    <source>
        <dbReference type="EMBL" id="MBD2866004.1"/>
    </source>
</evidence>
<dbReference type="GO" id="GO:0003677">
    <property type="term" value="F:DNA binding"/>
    <property type="evidence" value="ECO:0007669"/>
    <property type="project" value="UniProtKB-KW"/>
</dbReference>
<dbReference type="InterPro" id="IPR014284">
    <property type="entry name" value="RNA_pol_sigma-70_dom"/>
</dbReference>
<dbReference type="Pfam" id="PF04542">
    <property type="entry name" value="Sigma70_r2"/>
    <property type="match status" value="1"/>
</dbReference>
<evidence type="ECO:0000256" key="2">
    <source>
        <dbReference type="ARBA" id="ARBA00023015"/>
    </source>
</evidence>
<dbReference type="InterPro" id="IPR000838">
    <property type="entry name" value="RNA_pol_sigma70_ECF_CS"/>
</dbReference>
<evidence type="ECO:0000256" key="1">
    <source>
        <dbReference type="ARBA" id="ARBA00010641"/>
    </source>
</evidence>
<dbReference type="InterPro" id="IPR013324">
    <property type="entry name" value="RNA_pol_sigma_r3/r4-like"/>
</dbReference>
<keyword evidence="5 6" id="KW-0804">Transcription</keyword>
<keyword evidence="3 6" id="KW-0731">Sigma factor</keyword>
<dbReference type="AlphaFoldDB" id="A0A927CEI0"/>
<dbReference type="Proteomes" id="UP000639396">
    <property type="component" value="Unassembled WGS sequence"/>
</dbReference>
<evidence type="ECO:0000256" key="5">
    <source>
        <dbReference type="ARBA" id="ARBA00023163"/>
    </source>
</evidence>
<evidence type="ECO:0000256" key="3">
    <source>
        <dbReference type="ARBA" id="ARBA00023082"/>
    </source>
</evidence>
<keyword evidence="4 6" id="KW-0238">DNA-binding</keyword>